<keyword evidence="2" id="KW-0378">Hydrolase</keyword>
<dbReference type="SUPFAM" id="SSF52317">
    <property type="entry name" value="Class I glutamine amidotransferase-like"/>
    <property type="match status" value="1"/>
</dbReference>
<evidence type="ECO:0000313" key="2">
    <source>
        <dbReference type="EMBL" id="MBY6142167.1"/>
    </source>
</evidence>
<protein>
    <submittedName>
        <fullName evidence="2">Gamma-glutamyl-gamma-aminobutyrate hydrolase family protein</fullName>
    </submittedName>
</protein>
<dbReference type="InterPro" id="IPR044992">
    <property type="entry name" value="ChyE-like"/>
</dbReference>
<keyword evidence="3" id="KW-1185">Reference proteome</keyword>
<dbReference type="RefSeq" id="WP_222510084.1">
    <property type="nucleotide sequence ID" value="NZ_JAHVJA010000020.1"/>
</dbReference>
<dbReference type="Gene3D" id="3.40.50.880">
    <property type="match status" value="1"/>
</dbReference>
<dbReference type="EMBL" id="JAHVJA010000020">
    <property type="protein sequence ID" value="MBY6142167.1"/>
    <property type="molecule type" value="Genomic_DNA"/>
</dbReference>
<sequence length="265" mass="28587">MTKILIVESNSPEVVDHRRARNLPVASTYYEAALRANAEHLSVAVAEPYRTPLSQSDLETADGVVLTGAGVPWSVEATEARVLREAGELVLKAGLPVIGSCNGLQLAALLLGGKVGTCRKGMEIGLARNIRMTPDGRTHPMMATRSDGYCVPCVHRDEVQELPPGATLMAYNDHSQVQAMVYDVNGVDFWGMQYHPEMPISSIADSVSDETSIFMNASSLVSDLRIAETDLDAATRLGGKSEELSEKARTAEIANWLAHVQKAVE</sequence>
<dbReference type="InterPro" id="IPR029062">
    <property type="entry name" value="Class_I_gatase-like"/>
</dbReference>
<dbReference type="PANTHER" id="PTHR42695">
    <property type="entry name" value="GLUTAMINE AMIDOTRANSFERASE YLR126C-RELATED"/>
    <property type="match status" value="1"/>
</dbReference>
<name>A0ABS7NLW4_9RHOB</name>
<reference evidence="2 3" key="1">
    <citation type="submission" date="2021-06" db="EMBL/GenBank/DDBJ databases">
        <title>50 bacteria genomes isolated from Dapeng, Shenzhen, China.</title>
        <authorList>
            <person name="Zheng W."/>
            <person name="Yu S."/>
            <person name="Huang Y."/>
        </authorList>
    </citation>
    <scope>NUCLEOTIDE SEQUENCE [LARGE SCALE GENOMIC DNA]</scope>
    <source>
        <strain evidence="2 3">DP1N14-2</strain>
    </source>
</reference>
<dbReference type="PROSITE" id="PS51273">
    <property type="entry name" value="GATASE_TYPE_1"/>
    <property type="match status" value="1"/>
</dbReference>
<accession>A0ABS7NLW4</accession>
<feature type="domain" description="Glutamine amidotransferase" evidence="1">
    <location>
        <begin position="47"/>
        <end position="198"/>
    </location>
</feature>
<evidence type="ECO:0000259" key="1">
    <source>
        <dbReference type="Pfam" id="PF00117"/>
    </source>
</evidence>
<evidence type="ECO:0000313" key="3">
    <source>
        <dbReference type="Proteomes" id="UP000766629"/>
    </source>
</evidence>
<dbReference type="PANTHER" id="PTHR42695:SF5">
    <property type="entry name" value="GLUTAMINE AMIDOTRANSFERASE YLR126C-RELATED"/>
    <property type="match status" value="1"/>
</dbReference>
<dbReference type="Pfam" id="PF00117">
    <property type="entry name" value="GATase"/>
    <property type="match status" value="1"/>
</dbReference>
<comment type="caution">
    <text evidence="2">The sequence shown here is derived from an EMBL/GenBank/DDBJ whole genome shotgun (WGS) entry which is preliminary data.</text>
</comment>
<gene>
    <name evidence="2" type="ORF">KUV26_22285</name>
</gene>
<proteinExistence type="predicted"/>
<dbReference type="GO" id="GO:0016787">
    <property type="term" value="F:hydrolase activity"/>
    <property type="evidence" value="ECO:0007669"/>
    <property type="project" value="UniProtKB-KW"/>
</dbReference>
<organism evidence="2 3">
    <name type="scientific">Leisingera daeponensis</name>
    <dbReference type="NCBI Taxonomy" id="405746"/>
    <lineage>
        <taxon>Bacteria</taxon>
        <taxon>Pseudomonadati</taxon>
        <taxon>Pseudomonadota</taxon>
        <taxon>Alphaproteobacteria</taxon>
        <taxon>Rhodobacterales</taxon>
        <taxon>Roseobacteraceae</taxon>
        <taxon>Leisingera</taxon>
    </lineage>
</organism>
<dbReference type="InterPro" id="IPR017926">
    <property type="entry name" value="GATASE"/>
</dbReference>
<dbReference type="Proteomes" id="UP000766629">
    <property type="component" value="Unassembled WGS sequence"/>
</dbReference>